<reference evidence="1 2" key="1">
    <citation type="submission" date="2019-09" db="EMBL/GenBank/DDBJ databases">
        <authorList>
            <person name="Depoorter E."/>
        </authorList>
    </citation>
    <scope>NUCLEOTIDE SEQUENCE [LARGE SCALE GENOMIC DNA]</scope>
    <source>
        <strain evidence="1">LMG 23254</strain>
    </source>
</reference>
<dbReference type="EMBL" id="CABVPW010000048">
    <property type="protein sequence ID" value="VWC39718.1"/>
    <property type="molecule type" value="Genomic_DNA"/>
</dbReference>
<dbReference type="Proteomes" id="UP000494218">
    <property type="component" value="Unassembled WGS sequence"/>
</dbReference>
<dbReference type="AlphaFoldDB" id="A0A6P2RRS2"/>
<protein>
    <submittedName>
        <fullName evidence="1">Uncharacterized protein</fullName>
    </submittedName>
</protein>
<accession>A0A6P2RRS2</accession>
<organism evidence="1 2">
    <name type="scientific">Burkholderia lata (strain ATCC 17760 / DSM 23089 / LMG 22485 / NCIMB 9086 / R18194 / 383)</name>
    <dbReference type="NCBI Taxonomy" id="482957"/>
    <lineage>
        <taxon>Bacteria</taxon>
        <taxon>Pseudomonadati</taxon>
        <taxon>Pseudomonadota</taxon>
        <taxon>Betaproteobacteria</taxon>
        <taxon>Burkholderiales</taxon>
        <taxon>Burkholderiaceae</taxon>
        <taxon>Burkholderia</taxon>
        <taxon>Burkholderia cepacia complex</taxon>
    </lineage>
</organism>
<evidence type="ECO:0000313" key="1">
    <source>
        <dbReference type="EMBL" id="VWC39718.1"/>
    </source>
</evidence>
<sequence length="69" mass="7728">MATMIERIESRAWVAHVDDERDAGNGYMVMLANGYDFADDPGCGVRGFDTLREAEIETRRSNVIESTKS</sequence>
<gene>
    <name evidence="1" type="ORF">BLA23254_06872</name>
</gene>
<name>A0A6P2RRS2_BURL3</name>
<dbReference type="RefSeq" id="WP_175034970.1">
    <property type="nucleotide sequence ID" value="NZ_CABVPW010000048.1"/>
</dbReference>
<evidence type="ECO:0000313" key="2">
    <source>
        <dbReference type="Proteomes" id="UP000494218"/>
    </source>
</evidence>
<proteinExistence type="predicted"/>